<reference evidence="3 4" key="1">
    <citation type="submission" date="2024-04" db="EMBL/GenBank/DDBJ databases">
        <authorList>
            <person name="Fracassetti M."/>
        </authorList>
    </citation>
    <scope>NUCLEOTIDE SEQUENCE [LARGE SCALE GENOMIC DNA]</scope>
</reference>
<keyword evidence="2" id="KW-0732">Signal</keyword>
<name>A0AAV2FLE1_9ROSI</name>
<protein>
    <submittedName>
        <fullName evidence="3">Uncharacterized protein</fullName>
    </submittedName>
</protein>
<proteinExistence type="predicted"/>
<sequence>MARATPSTAFFLCIAAALLILSVVADARYDLPDFQDFRFKDPTTTSDGDPVCNGQVGSQSLHRPPPTEREARRRARRRSSLRFGEGDGGREEEDGGGGSLDGS</sequence>
<accession>A0AAV2FLE1</accession>
<organism evidence="3 4">
    <name type="scientific">Linum trigynum</name>
    <dbReference type="NCBI Taxonomy" id="586398"/>
    <lineage>
        <taxon>Eukaryota</taxon>
        <taxon>Viridiplantae</taxon>
        <taxon>Streptophyta</taxon>
        <taxon>Embryophyta</taxon>
        <taxon>Tracheophyta</taxon>
        <taxon>Spermatophyta</taxon>
        <taxon>Magnoliopsida</taxon>
        <taxon>eudicotyledons</taxon>
        <taxon>Gunneridae</taxon>
        <taxon>Pentapetalae</taxon>
        <taxon>rosids</taxon>
        <taxon>fabids</taxon>
        <taxon>Malpighiales</taxon>
        <taxon>Linaceae</taxon>
        <taxon>Linum</taxon>
    </lineage>
</organism>
<feature type="signal peptide" evidence="2">
    <location>
        <begin position="1"/>
        <end position="27"/>
    </location>
</feature>
<evidence type="ECO:0000313" key="4">
    <source>
        <dbReference type="Proteomes" id="UP001497516"/>
    </source>
</evidence>
<evidence type="ECO:0000256" key="2">
    <source>
        <dbReference type="SAM" id="SignalP"/>
    </source>
</evidence>
<evidence type="ECO:0000256" key="1">
    <source>
        <dbReference type="SAM" id="MobiDB-lite"/>
    </source>
</evidence>
<feature type="region of interest" description="Disordered" evidence="1">
    <location>
        <begin position="36"/>
        <end position="103"/>
    </location>
</feature>
<dbReference type="Proteomes" id="UP001497516">
    <property type="component" value="Chromosome 6"/>
</dbReference>
<feature type="chain" id="PRO_5043326507" evidence="2">
    <location>
        <begin position="28"/>
        <end position="103"/>
    </location>
</feature>
<dbReference type="EMBL" id="OZ034819">
    <property type="protein sequence ID" value="CAL1398468.1"/>
    <property type="molecule type" value="Genomic_DNA"/>
</dbReference>
<gene>
    <name evidence="3" type="ORF">LTRI10_LOCUS38700</name>
</gene>
<evidence type="ECO:0000313" key="3">
    <source>
        <dbReference type="EMBL" id="CAL1398468.1"/>
    </source>
</evidence>
<dbReference type="AlphaFoldDB" id="A0AAV2FLE1"/>
<keyword evidence="4" id="KW-1185">Reference proteome</keyword>